<feature type="non-terminal residue" evidence="1">
    <location>
        <position position="1"/>
    </location>
</feature>
<proteinExistence type="predicted"/>
<dbReference type="InterPro" id="IPR013783">
    <property type="entry name" value="Ig-like_fold"/>
</dbReference>
<reference evidence="1" key="1">
    <citation type="submission" date="2018-05" db="EMBL/GenBank/DDBJ databases">
        <authorList>
            <person name="Lanie J.A."/>
            <person name="Ng W.-L."/>
            <person name="Kazmierczak K.M."/>
            <person name="Andrzejewski T.M."/>
            <person name="Davidsen T.M."/>
            <person name="Wayne K.J."/>
            <person name="Tettelin H."/>
            <person name="Glass J.I."/>
            <person name="Rusch D."/>
            <person name="Podicherti R."/>
            <person name="Tsui H.-C.T."/>
            <person name="Winkler M.E."/>
        </authorList>
    </citation>
    <scope>NUCLEOTIDE SEQUENCE</scope>
</reference>
<evidence type="ECO:0000313" key="1">
    <source>
        <dbReference type="EMBL" id="SVD69033.1"/>
    </source>
</evidence>
<feature type="non-terminal residue" evidence="1">
    <location>
        <position position="271"/>
    </location>
</feature>
<name>A0A382XDG3_9ZZZZ</name>
<dbReference type="EMBL" id="UINC01166855">
    <property type="protein sequence ID" value="SVD69033.1"/>
    <property type="molecule type" value="Genomic_DNA"/>
</dbReference>
<organism evidence="1">
    <name type="scientific">marine metagenome</name>
    <dbReference type="NCBI Taxonomy" id="408172"/>
    <lineage>
        <taxon>unclassified sequences</taxon>
        <taxon>metagenomes</taxon>
        <taxon>ecological metagenomes</taxon>
    </lineage>
</organism>
<dbReference type="AlphaFoldDB" id="A0A382XDG3"/>
<evidence type="ECO:0008006" key="2">
    <source>
        <dbReference type="Google" id="ProtNLM"/>
    </source>
</evidence>
<dbReference type="Gene3D" id="2.60.40.10">
    <property type="entry name" value="Immunoglobulins"/>
    <property type="match status" value="1"/>
</dbReference>
<sequence length="271" mass="29798">DDVDVFIKIKDPDGDETAWFKIDDSKTVGLDQPTIFEHPWTPSKVGWYEFFAWVDMEDTILEWPKTSDGGEDGTNNQFGYDGSYKGILVYEKLPDLQVTSISVSPLNDNGQAMVGVSSSITATIANLGVRDMTSSEGSMLEVTFELRYPVIKSLATINVDQSLVVDGTVNVTIPITFTENAQYRIQVKVDYRAGNQNGLIVEANEGNNDMFKNIYAASAMDAYVSDLDVPDNGNDGLAGKEYPITFVLGMSNLPDEGTYRLNFTVSVDGTF</sequence>
<accession>A0A382XDG3</accession>
<protein>
    <recommendedName>
        <fullName evidence="2">CARDB domain-containing protein</fullName>
    </recommendedName>
</protein>
<gene>
    <name evidence="1" type="ORF">METZ01_LOCUS421887</name>
</gene>